<dbReference type="Proteomes" id="UP000316079">
    <property type="component" value="Unassembled WGS sequence"/>
</dbReference>
<dbReference type="PANTHER" id="PTHR23280">
    <property type="entry name" value="4.1 G PROTEIN"/>
    <property type="match status" value="1"/>
</dbReference>
<dbReference type="InterPro" id="IPR011993">
    <property type="entry name" value="PH-like_dom_sf"/>
</dbReference>
<dbReference type="AlphaFoldDB" id="A0A553MYP1"/>
<dbReference type="PRINTS" id="PR00935">
    <property type="entry name" value="BAND41"/>
</dbReference>
<dbReference type="SMART" id="SM01195">
    <property type="entry name" value="FA"/>
    <property type="match status" value="1"/>
</dbReference>
<dbReference type="STRING" id="623744.A0A553MYP1"/>
<dbReference type="FunFam" id="2.30.29.30:FF:000043">
    <property type="entry name" value="FERM domain-containing protein 5"/>
    <property type="match status" value="1"/>
</dbReference>
<dbReference type="CDD" id="cd14473">
    <property type="entry name" value="FERM_B-lobe"/>
    <property type="match status" value="1"/>
</dbReference>
<dbReference type="Gene3D" id="2.30.29.30">
    <property type="entry name" value="Pleckstrin-homology domain (PH domain)/Phosphotyrosine-binding domain (PTB)"/>
    <property type="match status" value="1"/>
</dbReference>
<dbReference type="GO" id="GO:0005856">
    <property type="term" value="C:cytoskeleton"/>
    <property type="evidence" value="ECO:0007669"/>
    <property type="project" value="TreeGrafter"/>
</dbReference>
<accession>A0A553MYP1</accession>
<dbReference type="InterPro" id="IPR019748">
    <property type="entry name" value="FERM_central"/>
</dbReference>
<dbReference type="InterPro" id="IPR018980">
    <property type="entry name" value="FERM_PH-like_C"/>
</dbReference>
<evidence type="ECO:0000313" key="4">
    <source>
        <dbReference type="EMBL" id="TRY58306.1"/>
    </source>
</evidence>
<proteinExistence type="predicted"/>
<dbReference type="Pfam" id="PF09380">
    <property type="entry name" value="FERM_C"/>
    <property type="match status" value="1"/>
</dbReference>
<dbReference type="Gene3D" id="1.20.80.10">
    <property type="match status" value="1"/>
</dbReference>
<keyword evidence="2" id="KW-1133">Transmembrane helix</keyword>
<keyword evidence="2" id="KW-0472">Membrane</keyword>
<dbReference type="SUPFAM" id="SSF47031">
    <property type="entry name" value="Second domain of FERM"/>
    <property type="match status" value="1"/>
</dbReference>
<keyword evidence="5" id="KW-1185">Reference proteome</keyword>
<evidence type="ECO:0000313" key="5">
    <source>
        <dbReference type="Proteomes" id="UP000316079"/>
    </source>
</evidence>
<dbReference type="OrthoDB" id="6266673at2759"/>
<evidence type="ECO:0000259" key="3">
    <source>
        <dbReference type="PROSITE" id="PS50057"/>
    </source>
</evidence>
<dbReference type="InterPro" id="IPR014352">
    <property type="entry name" value="FERM/acyl-CoA-bd_prot_sf"/>
</dbReference>
<dbReference type="EMBL" id="SRMA01027197">
    <property type="protein sequence ID" value="TRY58306.1"/>
    <property type="molecule type" value="Genomic_DNA"/>
</dbReference>
<dbReference type="InterPro" id="IPR035963">
    <property type="entry name" value="FERM_2"/>
</dbReference>
<comment type="caution">
    <text evidence="4">The sequence shown here is derived from an EMBL/GenBank/DDBJ whole genome shotgun (WGS) entry which is preliminary data.</text>
</comment>
<evidence type="ECO:0000256" key="1">
    <source>
        <dbReference type="SAM" id="MobiDB-lite"/>
    </source>
</evidence>
<dbReference type="InterPro" id="IPR019749">
    <property type="entry name" value="Band_41_domain"/>
</dbReference>
<dbReference type="Pfam" id="PF00373">
    <property type="entry name" value="FERM_M"/>
    <property type="match status" value="1"/>
</dbReference>
<name>A0A553MYP1_9TELE</name>
<keyword evidence="2" id="KW-0812">Transmembrane</keyword>
<organism evidence="4 5">
    <name type="scientific">Danionella cerebrum</name>
    <dbReference type="NCBI Taxonomy" id="2873325"/>
    <lineage>
        <taxon>Eukaryota</taxon>
        <taxon>Metazoa</taxon>
        <taxon>Chordata</taxon>
        <taxon>Craniata</taxon>
        <taxon>Vertebrata</taxon>
        <taxon>Euteleostomi</taxon>
        <taxon>Actinopterygii</taxon>
        <taxon>Neopterygii</taxon>
        <taxon>Teleostei</taxon>
        <taxon>Ostariophysi</taxon>
        <taxon>Cypriniformes</taxon>
        <taxon>Danionidae</taxon>
        <taxon>Danioninae</taxon>
        <taxon>Danionella</taxon>
    </lineage>
</organism>
<feature type="compositionally biased region" description="Polar residues" evidence="1">
    <location>
        <begin position="395"/>
        <end position="418"/>
    </location>
</feature>
<sequence>MGHLLLTRYLVFLQIKRDLYHGRLLCKTSDAATLAAYILQAEIGDYDPGKHPEGYSSKFQFFPKHSEKLERRIAEIHKTELIGQTPETAELRFLQKSQMLETYGVDPHPCKDVSGNPAFLAFTPFGFVVLQGNKRVHFLKWHEVTKLKFEAKTFHVYANQKEDRKIILTYFAPTPEACKHLWKCGVENQAFYKLEKSSQVRTVSSSNLFFKGSRFRYSGRVAKEVMEQSAKIKREPPEIHRYEYVPLLTISLLILGMNKSLLYLYSQTHRVCWLAWFPVEAVHPLHMAHGLAVCHALAGEPYTSPSWKMVKCLIRITTRVNVHLRMINHCYRDVKVRVLSLGPRMLGKALGVLPLYPALAGQQDQLRASPLPMTASAYAMPSKPLGLESLRDSAHSTPVRSVSHSESFIPRSRSQMTDSSDRTAVISDETYSPSDSVLPTPVADHSLELAVSRQINGAPCSIEEEKESEAGTPNVGDVAELGADSRASGPVQSICTGASLSEAEQVNKFVLSVLRLLLVTIGLLFVLLLLLIILTESDLDIAFLRDIRQTPEFEQFHFEYFCPLRRWFACKLRWAGGLLIK</sequence>
<dbReference type="InterPro" id="IPR014847">
    <property type="entry name" value="FA"/>
</dbReference>
<protein>
    <recommendedName>
        <fullName evidence="3">FERM domain-containing protein</fullName>
    </recommendedName>
</protein>
<dbReference type="InterPro" id="IPR000299">
    <property type="entry name" value="FERM_domain"/>
</dbReference>
<dbReference type="FunFam" id="1.20.80.10:FF:000006">
    <property type="entry name" value="FERM domain-containing protein 5 isoform X1"/>
    <property type="match status" value="1"/>
</dbReference>
<dbReference type="SUPFAM" id="SSF50729">
    <property type="entry name" value="PH domain-like"/>
    <property type="match status" value="1"/>
</dbReference>
<dbReference type="PANTHER" id="PTHR23280:SF5">
    <property type="entry name" value="FERM DOMAIN-CONTAINING PROTEIN 5"/>
    <property type="match status" value="1"/>
</dbReference>
<feature type="transmembrane region" description="Helical" evidence="2">
    <location>
        <begin position="509"/>
        <end position="535"/>
    </location>
</feature>
<feature type="region of interest" description="Disordered" evidence="1">
    <location>
        <begin position="389"/>
        <end position="439"/>
    </location>
</feature>
<reference evidence="4 5" key="1">
    <citation type="journal article" date="2019" name="Sci. Data">
        <title>Hybrid genome assembly and annotation of Danionella translucida.</title>
        <authorList>
            <person name="Kadobianskyi M."/>
            <person name="Schulze L."/>
            <person name="Schuelke M."/>
            <person name="Judkewitz B."/>
        </authorList>
    </citation>
    <scope>NUCLEOTIDE SEQUENCE [LARGE SCALE GENOMIC DNA]</scope>
    <source>
        <strain evidence="4 5">Bolton</strain>
    </source>
</reference>
<gene>
    <name evidence="4" type="ORF">DNTS_031065</name>
</gene>
<dbReference type="Pfam" id="PF08736">
    <property type="entry name" value="FA"/>
    <property type="match status" value="1"/>
</dbReference>
<dbReference type="GO" id="GO:0031032">
    <property type="term" value="P:actomyosin structure organization"/>
    <property type="evidence" value="ECO:0007669"/>
    <property type="project" value="TreeGrafter"/>
</dbReference>
<feature type="region of interest" description="Disordered" evidence="1">
    <location>
        <begin position="462"/>
        <end position="481"/>
    </location>
</feature>
<dbReference type="PROSITE" id="PS50057">
    <property type="entry name" value="FERM_3"/>
    <property type="match status" value="1"/>
</dbReference>
<evidence type="ECO:0000256" key="2">
    <source>
        <dbReference type="SAM" id="Phobius"/>
    </source>
</evidence>
<dbReference type="SMART" id="SM01196">
    <property type="entry name" value="FERM_C"/>
    <property type="match status" value="1"/>
</dbReference>
<feature type="domain" description="FERM" evidence="3">
    <location>
        <begin position="1"/>
        <end position="196"/>
    </location>
</feature>